<proteinExistence type="predicted"/>
<sequence length="353" mass="35354">MPRLSIAVALSSVALLAATASPAAAATVTFGADLEQVPANNTPGTACKDGTWWNAVLLGLPLLGNIVPANAQGSCQFSSGGINASGSFGLAAPATGTVTAARVKVGNITGPMRINVIRTLFQQTGNAASPSVTTPFLQAYGPTFTPQANAITTVPLSLPVRAQATPDVNDTGTVAGTDWLALEVLSPDVPVPLALSSGAAAFFFAAFPGPTAGGVPAPSPNALPNYGALGLQVTMSADLSTSETTGSTTGAAAVGLGRSTASVASGRALLDLVCQGDCAGRVTLTPAAARAAKSTSYGRATFSGKAGKRFRVRVKLNAKGRALVRRKRTAKVRAVVALNGVATTTKLAVTLKR</sequence>
<feature type="signal peptide" evidence="1">
    <location>
        <begin position="1"/>
        <end position="25"/>
    </location>
</feature>
<protein>
    <submittedName>
        <fullName evidence="2">Uncharacterized protein</fullName>
    </submittedName>
</protein>
<keyword evidence="1" id="KW-0732">Signal</keyword>
<keyword evidence="3" id="KW-1185">Reference proteome</keyword>
<name>A0ABY5PKH5_9ACTN</name>
<gene>
    <name evidence="2" type="ORF">LRS13_05955</name>
</gene>
<evidence type="ECO:0000256" key="1">
    <source>
        <dbReference type="SAM" id="SignalP"/>
    </source>
</evidence>
<reference evidence="3" key="1">
    <citation type="submission" date="2021-11" db="EMBL/GenBank/DDBJ databases">
        <title>Cultivation dependent microbiological survey of springs from the worlds oldest radium mine currently devoted to the extraction of radon-saturated water.</title>
        <authorList>
            <person name="Kapinusova G."/>
            <person name="Smrhova T."/>
            <person name="Strejcek M."/>
            <person name="Suman J."/>
            <person name="Jani K."/>
            <person name="Pajer P."/>
            <person name="Uhlik O."/>
        </authorList>
    </citation>
    <scope>NUCLEOTIDE SEQUENCE [LARGE SCALE GENOMIC DNA]</scope>
    <source>
        <strain evidence="3">J379</strain>
    </source>
</reference>
<organism evidence="2 3">
    <name type="scientific">Svornostia abyssi</name>
    <dbReference type="NCBI Taxonomy" id="2898438"/>
    <lineage>
        <taxon>Bacteria</taxon>
        <taxon>Bacillati</taxon>
        <taxon>Actinomycetota</taxon>
        <taxon>Thermoleophilia</taxon>
        <taxon>Solirubrobacterales</taxon>
        <taxon>Baekduiaceae</taxon>
        <taxon>Svornostia</taxon>
    </lineage>
</organism>
<dbReference type="Proteomes" id="UP001058860">
    <property type="component" value="Chromosome"/>
</dbReference>
<dbReference type="EMBL" id="CP088295">
    <property type="protein sequence ID" value="UUY05070.1"/>
    <property type="molecule type" value="Genomic_DNA"/>
</dbReference>
<evidence type="ECO:0000313" key="2">
    <source>
        <dbReference type="EMBL" id="UUY05070.1"/>
    </source>
</evidence>
<accession>A0ABY5PKH5</accession>
<feature type="chain" id="PRO_5045858015" evidence="1">
    <location>
        <begin position="26"/>
        <end position="353"/>
    </location>
</feature>
<evidence type="ECO:0000313" key="3">
    <source>
        <dbReference type="Proteomes" id="UP001058860"/>
    </source>
</evidence>
<dbReference type="RefSeq" id="WP_353865538.1">
    <property type="nucleotide sequence ID" value="NZ_CP088295.1"/>
</dbReference>